<dbReference type="GO" id="GO:0008237">
    <property type="term" value="F:metallopeptidase activity"/>
    <property type="evidence" value="ECO:0007669"/>
    <property type="project" value="InterPro"/>
</dbReference>
<reference evidence="2 3" key="1">
    <citation type="journal article" date="2012" name="BMC Genomics">
        <title>Genome analysis of a simultaneously predatory and prey-independent, novel Bdellovibrio bacteriovorus from the River Tiber, supports in silico predictions of both ancient and recent lateral gene transfer from diverse bacteria.</title>
        <authorList>
            <person name="Hobley L."/>
            <person name="Lerner T.R."/>
            <person name="Williams L.E."/>
            <person name="Lambert C."/>
            <person name="Till R."/>
            <person name="Milner D.S."/>
            <person name="Basford S.M."/>
            <person name="Capeness M.J."/>
            <person name="Fenton A.K."/>
            <person name="Atterbury R.J."/>
            <person name="Harris M.A."/>
            <person name="Sockett R.E."/>
        </authorList>
    </citation>
    <scope>NUCLEOTIDE SEQUENCE [LARGE SCALE GENOMIC DNA]</scope>
    <source>
        <strain evidence="2 3">Tiberius</strain>
    </source>
</reference>
<dbReference type="SUPFAM" id="SSF55486">
    <property type="entry name" value="Metalloproteases ('zincins'), catalytic domain"/>
    <property type="match status" value="1"/>
</dbReference>
<dbReference type="Gene3D" id="3.40.390.10">
    <property type="entry name" value="Collagenase (Catalytic Domain)"/>
    <property type="match status" value="1"/>
</dbReference>
<dbReference type="Proteomes" id="UP000010074">
    <property type="component" value="Chromosome"/>
</dbReference>
<dbReference type="InterPro" id="IPR024079">
    <property type="entry name" value="MetalloPept_cat_dom_sf"/>
</dbReference>
<dbReference type="STRING" id="1069642.Bdt_1760"/>
<proteinExistence type="predicted"/>
<keyword evidence="1" id="KW-0732">Signal</keyword>
<evidence type="ECO:0000313" key="2">
    <source>
        <dbReference type="EMBL" id="AFY01450.1"/>
    </source>
</evidence>
<feature type="signal peptide" evidence="1">
    <location>
        <begin position="1"/>
        <end position="20"/>
    </location>
</feature>
<dbReference type="OrthoDB" id="5287598at2"/>
<accession>K7YXM9</accession>
<protein>
    <submittedName>
        <fullName evidence="2">Uncharacterized protein</fullName>
    </submittedName>
</protein>
<gene>
    <name evidence="2" type="ORF">Bdt_1760</name>
</gene>
<name>K7YXM9_BDEBC</name>
<evidence type="ECO:0000256" key="1">
    <source>
        <dbReference type="SAM" id="SignalP"/>
    </source>
</evidence>
<dbReference type="AlphaFoldDB" id="K7YXM9"/>
<organism evidence="2 3">
    <name type="scientific">Bdellovibrio bacteriovorus str. Tiberius</name>
    <dbReference type="NCBI Taxonomy" id="1069642"/>
    <lineage>
        <taxon>Bacteria</taxon>
        <taxon>Pseudomonadati</taxon>
        <taxon>Bdellovibrionota</taxon>
        <taxon>Bdellovibrionia</taxon>
        <taxon>Bdellovibrionales</taxon>
        <taxon>Pseudobdellovibrionaceae</taxon>
        <taxon>Bdellovibrio</taxon>
    </lineage>
</organism>
<sequence length="318" mass="35853">MKVLLLLTALVLTVAGSASAEELTWWAATAEDVEKAPCKTQSAPSLAAMESTLLALPGARASKVLNGISFKNESPRLLELFSDLHKLDISLRGRLELTFTVPCDKVLCAVKKIFGDSEGVQLLYLLKTFGFNGSHLRTNLASPWRADELNEILQALADYPLHLYPVEYNKRLIHFPRGARYGFGQDIVANASMEIFDLWNELSAPERQQTFLHELGHTLAYRGKLDTSEEWLRLGGWQETRRTVKGVLYREYTLTDPSKAVSEYGKLNPSEDFAESVVAYRFTGQRLKEHQPQKYQFLKKQVFASQEYLSQDQCSSSP</sequence>
<dbReference type="KEGG" id="bbat:Bdt_1760"/>
<feature type="chain" id="PRO_5003915434" evidence="1">
    <location>
        <begin position="21"/>
        <end position="318"/>
    </location>
</feature>
<dbReference type="RefSeq" id="WP_015090899.1">
    <property type="nucleotide sequence ID" value="NC_019567.1"/>
</dbReference>
<evidence type="ECO:0000313" key="3">
    <source>
        <dbReference type="Proteomes" id="UP000010074"/>
    </source>
</evidence>
<dbReference type="PATRIC" id="fig|1069642.3.peg.1735"/>
<dbReference type="HOGENOM" id="CLU_873366_0_0_7"/>
<dbReference type="EMBL" id="CP002930">
    <property type="protein sequence ID" value="AFY01450.1"/>
    <property type="molecule type" value="Genomic_DNA"/>
</dbReference>